<evidence type="ECO:0008006" key="5">
    <source>
        <dbReference type="Google" id="ProtNLM"/>
    </source>
</evidence>
<evidence type="ECO:0000313" key="3">
    <source>
        <dbReference type="Ensembl" id="ENSOMEP00000030671.1"/>
    </source>
</evidence>
<feature type="transmembrane region" description="Helical" evidence="2">
    <location>
        <begin position="42"/>
        <end position="63"/>
    </location>
</feature>
<dbReference type="AlphaFoldDB" id="A0A3B3DL80"/>
<protein>
    <recommendedName>
        <fullName evidence="5">MARVEL domain-containing protein</fullName>
    </recommendedName>
</protein>
<feature type="transmembrane region" description="Helical" evidence="2">
    <location>
        <begin position="362"/>
        <end position="387"/>
    </location>
</feature>
<keyword evidence="2" id="KW-1133">Transmembrane helix</keyword>
<feature type="compositionally biased region" description="Polar residues" evidence="1">
    <location>
        <begin position="465"/>
        <end position="480"/>
    </location>
</feature>
<feature type="region of interest" description="Disordered" evidence="1">
    <location>
        <begin position="455"/>
        <end position="480"/>
    </location>
</feature>
<dbReference type="GeneTree" id="ENSGT01120000272400"/>
<feature type="transmembrane region" description="Helical" evidence="2">
    <location>
        <begin position="421"/>
        <end position="442"/>
    </location>
</feature>
<accession>A0A3B3DL80</accession>
<feature type="transmembrane region" description="Helical" evidence="2">
    <location>
        <begin position="137"/>
        <end position="162"/>
    </location>
</feature>
<feature type="transmembrane region" description="Helical" evidence="2">
    <location>
        <begin position="107"/>
        <end position="130"/>
    </location>
</feature>
<keyword evidence="2" id="KW-0812">Transmembrane</keyword>
<evidence type="ECO:0000256" key="1">
    <source>
        <dbReference type="SAM" id="MobiDB-lite"/>
    </source>
</evidence>
<dbReference type="Proteomes" id="UP000261560">
    <property type="component" value="Unplaced"/>
</dbReference>
<sequence>MAETEIMFPLISSSRSSQTDLTSQSRSLGEVQDRSKQRVKGLFLFCPVLINFALLVSVVSHPMNLSRSPPMGKFGASNINISFNLQGTDLEQVQELDMQFRQMRAPAFFGGVALSLIFGVISVFFMVTLCKSPHLKFLWGAFVFHVVGAVVYFVALGLYLYFVIYVNSTDVCCYLENVYSQNGYTWIDCSFSISDITVTVFVIFMAIVYTAGAGFFFWTIREQRSLQVQGTSSQEIQGTSSQEVQSTSSQEVLESAQDILIKGIVLIMAVLLNFLLLVTLIFDPMNLPSSSPMGRFGTSKINISFNLQGTDLEQVQELDMQFRQMRAPAFFGGVALSLTFGVISLYFVFTECKPSHQMSEKFLCGEFVFHVVGAVVYFVAMGLYLYIVTDINSTEVCYHLEKVYLRNDFTWMTCFLSLSDFLVFNFGLYTAIMNAISAVFIFKLNRKVARFLQNKKKREDKKTSHPSPQTSLPLAETTSV</sequence>
<reference evidence="3" key="2">
    <citation type="submission" date="2025-09" db="UniProtKB">
        <authorList>
            <consortium name="Ensembl"/>
        </authorList>
    </citation>
    <scope>IDENTIFICATION</scope>
</reference>
<keyword evidence="4" id="KW-1185">Reference proteome</keyword>
<name>A0A3B3DL80_ORYME</name>
<dbReference type="PaxDb" id="30732-ENSOMEP00000030671"/>
<feature type="transmembrane region" description="Helical" evidence="2">
    <location>
        <begin position="196"/>
        <end position="218"/>
    </location>
</feature>
<dbReference type="Ensembl" id="ENSOMET00000021245.1">
    <property type="protein sequence ID" value="ENSOMEP00000030671.1"/>
    <property type="gene ID" value="ENSOMEG00000015037.1"/>
</dbReference>
<proteinExistence type="predicted"/>
<feature type="transmembrane region" description="Helical" evidence="2">
    <location>
        <begin position="259"/>
        <end position="282"/>
    </location>
</feature>
<organism evidence="3 4">
    <name type="scientific">Oryzias melastigma</name>
    <name type="common">Marine medaka</name>
    <dbReference type="NCBI Taxonomy" id="30732"/>
    <lineage>
        <taxon>Eukaryota</taxon>
        <taxon>Metazoa</taxon>
        <taxon>Chordata</taxon>
        <taxon>Craniata</taxon>
        <taxon>Vertebrata</taxon>
        <taxon>Euteleostomi</taxon>
        <taxon>Actinopterygii</taxon>
        <taxon>Neopterygii</taxon>
        <taxon>Teleostei</taxon>
        <taxon>Neoteleostei</taxon>
        <taxon>Acanthomorphata</taxon>
        <taxon>Ovalentaria</taxon>
        <taxon>Atherinomorphae</taxon>
        <taxon>Beloniformes</taxon>
        <taxon>Adrianichthyidae</taxon>
        <taxon>Oryziinae</taxon>
        <taxon>Oryzias</taxon>
    </lineage>
</organism>
<keyword evidence="2" id="KW-0472">Membrane</keyword>
<evidence type="ECO:0000313" key="4">
    <source>
        <dbReference type="Proteomes" id="UP000261560"/>
    </source>
</evidence>
<feature type="transmembrane region" description="Helical" evidence="2">
    <location>
        <begin position="329"/>
        <end position="350"/>
    </location>
</feature>
<evidence type="ECO:0000256" key="2">
    <source>
        <dbReference type="SAM" id="Phobius"/>
    </source>
</evidence>
<reference evidence="3" key="1">
    <citation type="submission" date="2025-08" db="UniProtKB">
        <authorList>
            <consortium name="Ensembl"/>
        </authorList>
    </citation>
    <scope>IDENTIFICATION</scope>
</reference>